<organism evidence="3 4">
    <name type="scientific">Yanghanlia caeni</name>
    <dbReference type="NCBI Taxonomy" id="3064283"/>
    <lineage>
        <taxon>Bacteria</taxon>
        <taxon>Pseudomonadati</taxon>
        <taxon>Pseudomonadota</taxon>
        <taxon>Betaproteobacteria</taxon>
        <taxon>Burkholderiales</taxon>
        <taxon>Alcaligenaceae</taxon>
        <taxon>Yanghanlia</taxon>
    </lineage>
</organism>
<dbReference type="SUPFAM" id="SSF51905">
    <property type="entry name" value="FAD/NAD(P)-binding domain"/>
    <property type="match status" value="1"/>
</dbReference>
<dbReference type="PANTHER" id="PTHR47469:SF2">
    <property type="entry name" value="OS06G0597600 PROTEIN"/>
    <property type="match status" value="1"/>
</dbReference>
<dbReference type="PRINTS" id="PR00420">
    <property type="entry name" value="RNGMNOXGNASE"/>
</dbReference>
<reference evidence="3 4" key="1">
    <citation type="submission" date="2023-08" db="EMBL/GenBank/DDBJ databases">
        <title>Alcaligenaceae gen. nov., a novel taxon isolated from the sludge of Yixing Pesticide Factory.</title>
        <authorList>
            <person name="Ruan L."/>
        </authorList>
    </citation>
    <scope>NUCLEOTIDE SEQUENCE [LARGE SCALE GENOMIC DNA]</scope>
    <source>
        <strain evidence="3 4">LG-2</strain>
    </source>
</reference>
<accession>A0ABU1D944</accession>
<evidence type="ECO:0000259" key="2">
    <source>
        <dbReference type="Pfam" id="PF22607"/>
    </source>
</evidence>
<dbReference type="Pfam" id="PF22607">
    <property type="entry name" value="FAD_binding-like"/>
    <property type="match status" value="1"/>
</dbReference>
<dbReference type="EMBL" id="JAUZQE010000040">
    <property type="protein sequence ID" value="MDR4126885.1"/>
    <property type="molecule type" value="Genomic_DNA"/>
</dbReference>
<name>A0ABU1D944_9BURK</name>
<dbReference type="Pfam" id="PF01494">
    <property type="entry name" value="FAD_binding_3"/>
    <property type="match status" value="1"/>
</dbReference>
<dbReference type="InterPro" id="IPR053212">
    <property type="entry name" value="DHP_3-monooxygenase"/>
</dbReference>
<dbReference type="Gene3D" id="3.50.50.60">
    <property type="entry name" value="FAD/NAD(P)-binding domain"/>
    <property type="match status" value="1"/>
</dbReference>
<evidence type="ECO:0000259" key="1">
    <source>
        <dbReference type="Pfam" id="PF01494"/>
    </source>
</evidence>
<dbReference type="RefSeq" id="WP_347287506.1">
    <property type="nucleotide sequence ID" value="NZ_JAUZQE010000040.1"/>
</dbReference>
<feature type="domain" description="2,6-dihydroxypyridine 3-monooxygenase substrate binding" evidence="2">
    <location>
        <begin position="144"/>
        <end position="271"/>
    </location>
</feature>
<gene>
    <name evidence="3" type="ORF">Q8947_12940</name>
</gene>
<dbReference type="InterPro" id="IPR002938">
    <property type="entry name" value="FAD-bd"/>
</dbReference>
<proteinExistence type="predicted"/>
<feature type="domain" description="FAD-binding" evidence="1">
    <location>
        <begin position="275"/>
        <end position="340"/>
    </location>
</feature>
<dbReference type="SUPFAM" id="SSF54373">
    <property type="entry name" value="FAD-linked reductases, C-terminal domain"/>
    <property type="match status" value="1"/>
</dbReference>
<dbReference type="NCBIfam" id="NF005566">
    <property type="entry name" value="PRK07236.1"/>
    <property type="match status" value="1"/>
</dbReference>
<comment type="caution">
    <text evidence="3">The sequence shown here is derived from an EMBL/GenBank/DDBJ whole genome shotgun (WGS) entry which is preliminary data.</text>
</comment>
<evidence type="ECO:0000313" key="4">
    <source>
        <dbReference type="Proteomes" id="UP001232156"/>
    </source>
</evidence>
<protein>
    <submittedName>
        <fullName evidence="3">FAD binding domain-containing protein</fullName>
    </submittedName>
</protein>
<sequence length="383" mass="42434">MHKAGRQVDIYERVAEALSERGAGVVTHEELAEAFRMIGINADSELGVSVPGRITLGQDGSVIGEYAYPQILTAWGRLYSLLKSSFPADHYHTGKQLVRVLHVEDEVVAEFADGTHARGDMLIGCDGIRSCVRNQFLPEAERQYAGYIAWRGLIEESALSAKTHADLFGRFGFCLPPHEQMLGYPVAGLNNTLEKGKRRYNFVWYRPADEIELARLSTDDSGKVHLDGIPPPLISKAVQAEIREAAHRLLAPQFAEMVERTEQPFFQPIYDLESSQLAFGRVALLGDAAFVARPHCGMGVSKAAGDAIALVNALANHDVEEALQRYSVERVEFGKRIVAHARHLGAYMQAQILTDHERKMAERYRTPEAVMTETAIAPDFAVH</sequence>
<evidence type="ECO:0000313" key="3">
    <source>
        <dbReference type="EMBL" id="MDR4126885.1"/>
    </source>
</evidence>
<keyword evidence="4" id="KW-1185">Reference proteome</keyword>
<dbReference type="Proteomes" id="UP001232156">
    <property type="component" value="Unassembled WGS sequence"/>
</dbReference>
<dbReference type="InterPro" id="IPR036188">
    <property type="entry name" value="FAD/NAD-bd_sf"/>
</dbReference>
<dbReference type="PANTHER" id="PTHR47469">
    <property type="entry name" value="MONOOXYGENASE-LIKE"/>
    <property type="match status" value="1"/>
</dbReference>
<dbReference type="InterPro" id="IPR054707">
    <property type="entry name" value="DhpH_subs-bd"/>
</dbReference>